<reference evidence="14" key="1">
    <citation type="submission" date="2017-02" db="UniProtKB">
        <authorList>
            <consortium name="WormBaseParasite"/>
        </authorList>
    </citation>
    <scope>IDENTIFICATION</scope>
</reference>
<feature type="active site" description="Proton donor" evidence="10">
    <location>
        <position position="28"/>
    </location>
</feature>
<keyword evidence="12" id="KW-0732">Signal</keyword>
<dbReference type="CDD" id="cd16890">
    <property type="entry name" value="lyz_i"/>
    <property type="match status" value="1"/>
</dbReference>
<sequence length="137" mass="15361">MYFKLIILFLLYTINDAKDCLKCICEAESGCKPIGCRMDVGSLSCGYYQIKLPYYIDCGKPDKKSSEDVETAWKRCSNDYSCATRCVKNYIKRYSRSCKGVGTCECSARLHNGGPSGSTKKATIGYWNKVKNCCKCT</sequence>
<dbReference type="PROSITE" id="PS51909">
    <property type="entry name" value="LYSOZYME_I"/>
    <property type="match status" value="1"/>
</dbReference>
<dbReference type="Proteomes" id="UP000046392">
    <property type="component" value="Unplaced"/>
</dbReference>
<evidence type="ECO:0000313" key="13">
    <source>
        <dbReference type="Proteomes" id="UP000046392"/>
    </source>
</evidence>
<protein>
    <recommendedName>
        <fullName evidence="2">lysozyme</fullName>
        <ecNumber evidence="2">3.2.1.17</ecNumber>
    </recommendedName>
    <alternativeName>
        <fullName evidence="9">1,4-beta-N-acetylmuramidase</fullName>
    </alternativeName>
</protein>
<keyword evidence="13" id="KW-1185">Reference proteome</keyword>
<evidence type="ECO:0000256" key="6">
    <source>
        <dbReference type="ARBA" id="ARBA00023022"/>
    </source>
</evidence>
<organism evidence="13 14">
    <name type="scientific">Strongyloides papillosus</name>
    <name type="common">Intestinal threadworm</name>
    <dbReference type="NCBI Taxonomy" id="174720"/>
    <lineage>
        <taxon>Eukaryota</taxon>
        <taxon>Metazoa</taxon>
        <taxon>Ecdysozoa</taxon>
        <taxon>Nematoda</taxon>
        <taxon>Chromadorea</taxon>
        <taxon>Rhabditida</taxon>
        <taxon>Tylenchina</taxon>
        <taxon>Panagrolaimomorpha</taxon>
        <taxon>Strongyloidoidea</taxon>
        <taxon>Strongyloididae</taxon>
        <taxon>Strongyloides</taxon>
    </lineage>
</organism>
<dbReference type="SUPFAM" id="SSF53955">
    <property type="entry name" value="Lysozyme-like"/>
    <property type="match status" value="1"/>
</dbReference>
<comment type="catalytic activity">
    <reaction evidence="1">
        <text>Hydrolysis of (1-&gt;4)-beta-linkages between N-acetylmuramic acid and N-acetyl-D-glucosamine residues in a peptidoglycan and between N-acetyl-D-glucosamine residues in chitodextrins.</text>
        <dbReference type="EC" id="3.2.1.17"/>
    </reaction>
</comment>
<feature type="active site" description="Nucleophile" evidence="10">
    <location>
        <position position="39"/>
    </location>
</feature>
<dbReference type="WBParaSite" id="SPAL_0000855900.1">
    <property type="protein sequence ID" value="SPAL_0000855900.1"/>
    <property type="gene ID" value="SPAL_0000855900"/>
</dbReference>
<dbReference type="AlphaFoldDB" id="A0A0N5BRR4"/>
<keyword evidence="4" id="KW-0081">Bacteriolytic enzyme</keyword>
<evidence type="ECO:0000256" key="4">
    <source>
        <dbReference type="ARBA" id="ARBA00022638"/>
    </source>
</evidence>
<dbReference type="GO" id="GO:0003796">
    <property type="term" value="F:lysozyme activity"/>
    <property type="evidence" value="ECO:0007669"/>
    <property type="project" value="UniProtKB-EC"/>
</dbReference>
<keyword evidence="6" id="KW-0044">Antibiotic</keyword>
<feature type="disulfide bond" evidence="11">
    <location>
        <begin position="25"/>
        <end position="31"/>
    </location>
</feature>
<accession>A0A0N5BRR4</accession>
<evidence type="ECO:0000256" key="1">
    <source>
        <dbReference type="ARBA" id="ARBA00000632"/>
    </source>
</evidence>
<feature type="disulfide bond" evidence="11">
    <location>
        <begin position="23"/>
        <end position="136"/>
    </location>
</feature>
<evidence type="ECO:0000256" key="2">
    <source>
        <dbReference type="ARBA" id="ARBA00012732"/>
    </source>
</evidence>
<name>A0A0N5BRR4_STREA</name>
<dbReference type="PANTHER" id="PTHR11195:SF13">
    <property type="entry name" value="INVERTEBRATE-TYPE LYSOZYME 2-RELATED"/>
    <property type="match status" value="1"/>
</dbReference>
<dbReference type="STRING" id="174720.A0A0N5BRR4"/>
<dbReference type="PANTHER" id="PTHR11195">
    <property type="entry name" value="DESTABILASE-RELATED"/>
    <property type="match status" value="1"/>
</dbReference>
<keyword evidence="8" id="KW-0326">Glycosidase</keyword>
<dbReference type="FunFam" id="1.10.530.10:FF:000023">
    <property type="entry name" value="Invertebrate-type lysozyme"/>
    <property type="match status" value="1"/>
</dbReference>
<feature type="signal peptide" evidence="12">
    <location>
        <begin position="1"/>
        <end position="17"/>
    </location>
</feature>
<dbReference type="InterPro" id="IPR023346">
    <property type="entry name" value="Lysozyme-like_dom_sf"/>
</dbReference>
<feature type="disulfide bond" evidence="11">
    <location>
        <begin position="36"/>
        <end position="45"/>
    </location>
</feature>
<feature type="chain" id="PRO_5005894925" description="lysozyme" evidence="12">
    <location>
        <begin position="18"/>
        <end position="137"/>
    </location>
</feature>
<proteinExistence type="predicted"/>
<dbReference type="EC" id="3.2.1.17" evidence="2"/>
<evidence type="ECO:0000256" key="11">
    <source>
        <dbReference type="PIRSR" id="PIRSR608597-3"/>
    </source>
</evidence>
<feature type="disulfide bond" evidence="11">
    <location>
        <begin position="76"/>
        <end position="82"/>
    </location>
</feature>
<dbReference type="Pfam" id="PF05497">
    <property type="entry name" value="Destabilase"/>
    <property type="match status" value="1"/>
</dbReference>
<keyword evidence="5" id="KW-0378">Hydrolase</keyword>
<keyword evidence="3" id="KW-0929">Antimicrobial</keyword>
<evidence type="ECO:0000256" key="8">
    <source>
        <dbReference type="ARBA" id="ARBA00023295"/>
    </source>
</evidence>
<feature type="disulfide bond" evidence="11">
    <location>
        <begin position="20"/>
        <end position="104"/>
    </location>
</feature>
<dbReference type="GO" id="GO:0031640">
    <property type="term" value="P:killing of cells of another organism"/>
    <property type="evidence" value="ECO:0007669"/>
    <property type="project" value="UniProtKB-KW"/>
</dbReference>
<dbReference type="Gene3D" id="1.10.530.10">
    <property type="match status" value="1"/>
</dbReference>
<evidence type="ECO:0000256" key="9">
    <source>
        <dbReference type="ARBA" id="ARBA00031262"/>
    </source>
</evidence>
<feature type="disulfide bond" evidence="11">
    <location>
        <begin position="58"/>
        <end position="86"/>
    </location>
</feature>
<evidence type="ECO:0000256" key="3">
    <source>
        <dbReference type="ARBA" id="ARBA00022529"/>
    </source>
</evidence>
<evidence type="ECO:0000256" key="7">
    <source>
        <dbReference type="ARBA" id="ARBA00023157"/>
    </source>
</evidence>
<dbReference type="GO" id="GO:0050830">
    <property type="term" value="P:defense response to Gram-positive bacterium"/>
    <property type="evidence" value="ECO:0007669"/>
    <property type="project" value="UniProtKB-ARBA"/>
</dbReference>
<keyword evidence="7 11" id="KW-1015">Disulfide bond</keyword>
<dbReference type="InterPro" id="IPR008597">
    <property type="entry name" value="Invert_lysozyme"/>
</dbReference>
<evidence type="ECO:0000256" key="5">
    <source>
        <dbReference type="ARBA" id="ARBA00022801"/>
    </source>
</evidence>
<evidence type="ECO:0000256" key="10">
    <source>
        <dbReference type="PIRSR" id="PIRSR608597-1"/>
    </source>
</evidence>
<evidence type="ECO:0000256" key="12">
    <source>
        <dbReference type="SAM" id="SignalP"/>
    </source>
</evidence>
<evidence type="ECO:0000313" key="14">
    <source>
        <dbReference type="WBParaSite" id="SPAL_0000855900.1"/>
    </source>
</evidence>